<evidence type="ECO:0000313" key="1">
    <source>
        <dbReference type="EMBL" id="CAH0999452.1"/>
    </source>
</evidence>
<accession>A0ABN8EZT9</accession>
<comment type="caution">
    <text evidence="1">The sequence shown here is derived from an EMBL/GenBank/DDBJ whole genome shotgun (WGS) entry which is preliminary data.</text>
</comment>
<gene>
    <name evidence="1" type="ORF">LEM8419_00752</name>
</gene>
<keyword evidence="2" id="KW-1185">Reference proteome</keyword>
<organism evidence="1 2">
    <name type="scientific">Neolewinella maritima</name>
    <dbReference type="NCBI Taxonomy" id="1383882"/>
    <lineage>
        <taxon>Bacteria</taxon>
        <taxon>Pseudomonadati</taxon>
        <taxon>Bacteroidota</taxon>
        <taxon>Saprospiria</taxon>
        <taxon>Saprospirales</taxon>
        <taxon>Lewinellaceae</taxon>
        <taxon>Neolewinella</taxon>
    </lineage>
</organism>
<protein>
    <recommendedName>
        <fullName evidence="3">DUF4276 family protein</fullName>
    </recommendedName>
</protein>
<proteinExistence type="predicted"/>
<reference evidence="1" key="1">
    <citation type="submission" date="2021-12" db="EMBL/GenBank/DDBJ databases">
        <authorList>
            <person name="Rodrigo-Torres L."/>
            <person name="Arahal R. D."/>
            <person name="Lucena T."/>
        </authorList>
    </citation>
    <scope>NUCLEOTIDE SEQUENCE</scope>
    <source>
        <strain evidence="1">CECT 8419</strain>
    </source>
</reference>
<evidence type="ECO:0008006" key="3">
    <source>
        <dbReference type="Google" id="ProtNLM"/>
    </source>
</evidence>
<dbReference type="Proteomes" id="UP000837803">
    <property type="component" value="Unassembled WGS sequence"/>
</dbReference>
<evidence type="ECO:0000313" key="2">
    <source>
        <dbReference type="Proteomes" id="UP000837803"/>
    </source>
</evidence>
<sequence length="217" mass="24520">MPNILLVEYAGEGESDGRFLGPIIERTLESILLTSNQQIDVYPPEWCGSAKGVDQIVATYRDAQRRGAYLLILHADADSSNYKKALNERLRPALETIDTLDLEDAPIVVPVIPVQETEAWMLVDREVLKQVLNTTIDTQDLDLHGDPERYADPKSKLNEVLRVVNNDRSDNLKMHISSLYEQLGRAVPLESLNRLPSYQRFCRALTQALREVGYLST</sequence>
<name>A0ABN8EZT9_9BACT</name>
<dbReference type="RefSeq" id="WP_238749634.1">
    <property type="nucleotide sequence ID" value="NZ_CAKLPZ010000001.1"/>
</dbReference>
<dbReference type="EMBL" id="CAKLPZ010000001">
    <property type="protein sequence ID" value="CAH0999452.1"/>
    <property type="molecule type" value="Genomic_DNA"/>
</dbReference>